<protein>
    <recommendedName>
        <fullName evidence="4">Maintenance of telomere capping protein 1</fullName>
    </recommendedName>
</protein>
<evidence type="ECO:0000313" key="3">
    <source>
        <dbReference type="Proteomes" id="UP001168146"/>
    </source>
</evidence>
<organism evidence="2 3">
    <name type="scientific">Friedmanniomyces endolithicus</name>
    <dbReference type="NCBI Taxonomy" id="329885"/>
    <lineage>
        <taxon>Eukaryota</taxon>
        <taxon>Fungi</taxon>
        <taxon>Dikarya</taxon>
        <taxon>Ascomycota</taxon>
        <taxon>Pezizomycotina</taxon>
        <taxon>Dothideomycetes</taxon>
        <taxon>Dothideomycetidae</taxon>
        <taxon>Mycosphaerellales</taxon>
        <taxon>Teratosphaeriaceae</taxon>
        <taxon>Friedmanniomyces</taxon>
    </lineage>
</organism>
<feature type="compositionally biased region" description="Polar residues" evidence="1">
    <location>
        <begin position="42"/>
        <end position="55"/>
    </location>
</feature>
<dbReference type="EMBL" id="JASUXU010000002">
    <property type="protein sequence ID" value="KAK0327490.1"/>
    <property type="molecule type" value="Genomic_DNA"/>
</dbReference>
<feature type="compositionally biased region" description="Basic and acidic residues" evidence="1">
    <location>
        <begin position="1"/>
        <end position="10"/>
    </location>
</feature>
<feature type="region of interest" description="Disordered" evidence="1">
    <location>
        <begin position="1"/>
        <end position="174"/>
    </location>
</feature>
<evidence type="ECO:0000313" key="2">
    <source>
        <dbReference type="EMBL" id="KAK0327490.1"/>
    </source>
</evidence>
<proteinExistence type="predicted"/>
<feature type="compositionally biased region" description="Low complexity" evidence="1">
    <location>
        <begin position="74"/>
        <end position="103"/>
    </location>
</feature>
<dbReference type="PANTHER" id="PTHR28265:SF1">
    <property type="entry name" value="MAINTENANCE OF TELOMERE CAPPING PROTEIN 1"/>
    <property type="match status" value="1"/>
</dbReference>
<dbReference type="InterPro" id="IPR018814">
    <property type="entry name" value="DUF5427"/>
</dbReference>
<reference evidence="2" key="1">
    <citation type="submission" date="2021-12" db="EMBL/GenBank/DDBJ databases">
        <title>Black yeast isolated from Biological Soil Crust.</title>
        <authorList>
            <person name="Kurbessoian T."/>
        </authorList>
    </citation>
    <scope>NUCLEOTIDE SEQUENCE</scope>
    <source>
        <strain evidence="2">CCFEE 5208</strain>
    </source>
</reference>
<gene>
    <name evidence="2" type="ORF">LTR82_001005</name>
</gene>
<dbReference type="Proteomes" id="UP001168146">
    <property type="component" value="Unassembled WGS sequence"/>
</dbReference>
<sequence length="537" mass="57170">MSTHRKRDEELLAELESLGIEDPPSSSSTSTPIPPSPSKPSGTASKTPTTSSNKSLPGAASAAAVDDDDDVLRDLQAQLAVKPTGTSRPSTPRGSSSTASGGSKRAEHTPASSGPPSGRTSEERGRVGGSGNVVVGAQGRTSGEGRAYHQGVTPEPAKQEAREEERKVESGGGGGWWGGFGGLLSSASAAVKQAETLAKEISGNEEAQRWADQVRGNMKNLQSFGTDLRSRALPTFTDLISHIAPPISAHERLQIHTTHDILNYPSLDPLIYSTFSRIMAQVEGGDILVIQRGSEQRSRASSEPQGYRGGVLGSGSGGWTEGPWWRDEQTRRSLGIVDGVREGTRLARVSAESYAREFFEPRGGVEEVAKRASEALSESNPVRSSDIFLAIQAVSYRGEKELFADGGRKEEEHAAVPEPEDEDEELVSFAIYLHDPLHSLAFSGLSQAFPAKWAGWLDASPREGGELPESIREIVDSGAVDPREWVAEWMEEVLGLGVGVVAQRYVARRMGVGAGGIGRGKRRVEEEGLGGEAARAM</sequence>
<name>A0AAN6G030_9PEZI</name>
<dbReference type="Pfam" id="PF10310">
    <property type="entry name" value="DUF5427"/>
    <property type="match status" value="1"/>
</dbReference>
<comment type="caution">
    <text evidence="2">The sequence shown here is derived from an EMBL/GenBank/DDBJ whole genome shotgun (WGS) entry which is preliminary data.</text>
</comment>
<accession>A0AAN6G030</accession>
<dbReference type="AlphaFoldDB" id="A0AAN6G030"/>
<evidence type="ECO:0000256" key="1">
    <source>
        <dbReference type="SAM" id="MobiDB-lite"/>
    </source>
</evidence>
<evidence type="ECO:0008006" key="4">
    <source>
        <dbReference type="Google" id="ProtNLM"/>
    </source>
</evidence>
<feature type="compositionally biased region" description="Basic and acidic residues" evidence="1">
    <location>
        <begin position="157"/>
        <end position="169"/>
    </location>
</feature>
<dbReference type="PANTHER" id="PTHR28265">
    <property type="entry name" value="MAINTENANCE OF TELOMERE CAPPING PROTEIN 1"/>
    <property type="match status" value="1"/>
</dbReference>